<dbReference type="OrthoDB" id="6100049at2759"/>
<dbReference type="GeneID" id="127752335"/>
<evidence type="ECO:0000256" key="3">
    <source>
        <dbReference type="ARBA" id="ARBA00023157"/>
    </source>
</evidence>
<dbReference type="Gene3D" id="4.10.40.10">
    <property type="match status" value="1"/>
</dbReference>
<protein>
    <submittedName>
        <fullName evidence="6">Uncharacterized protein LOC127752335 isoform X1</fullName>
    </submittedName>
</protein>
<keyword evidence="4" id="KW-0732">Signal</keyword>
<feature type="signal peptide" evidence="4">
    <location>
        <begin position="1"/>
        <end position="37"/>
    </location>
</feature>
<evidence type="ECO:0000256" key="1">
    <source>
        <dbReference type="ARBA" id="ARBA00004613"/>
    </source>
</evidence>
<evidence type="ECO:0000256" key="4">
    <source>
        <dbReference type="SAM" id="SignalP"/>
    </source>
</evidence>
<keyword evidence="5" id="KW-1185">Reference proteome</keyword>
<dbReference type="CDD" id="cd12960">
    <property type="entry name" value="Spider_toxin"/>
    <property type="match status" value="1"/>
</dbReference>
<dbReference type="RefSeq" id="XP_052133354.1">
    <property type="nucleotide sequence ID" value="XM_052277394.1"/>
</dbReference>
<feature type="chain" id="PRO_5039609814" evidence="4">
    <location>
        <begin position="38"/>
        <end position="132"/>
    </location>
</feature>
<keyword evidence="3" id="KW-1015">Disulfide bond</keyword>
<accession>A0A9C6XDB6</accession>
<evidence type="ECO:0000313" key="5">
    <source>
        <dbReference type="Proteomes" id="UP000504606"/>
    </source>
</evidence>
<dbReference type="SUPFAM" id="SSF57059">
    <property type="entry name" value="omega toxin-like"/>
    <property type="match status" value="1"/>
</dbReference>
<sequence length="132" mass="14155">MAGDGALASGLGLSKGLALAAVLLTVLAVFEAESAAALPNLPPGLAYVEDPDEPAAASSALDDYSDNDLGRFVNPVKRSSLIYIFRRACVRRGGNCDHRPNDCCYNSSCRCNLWGANCRCQRMGLFQKWGRK</sequence>
<proteinExistence type="predicted"/>
<dbReference type="Proteomes" id="UP000504606">
    <property type="component" value="Unplaced"/>
</dbReference>
<comment type="subcellular location">
    <subcellularLocation>
        <location evidence="1">Secreted</location>
    </subcellularLocation>
</comment>
<dbReference type="GO" id="GO:0008200">
    <property type="term" value="F:ion channel inhibitor activity"/>
    <property type="evidence" value="ECO:0007669"/>
    <property type="project" value="InterPro"/>
</dbReference>
<keyword evidence="2" id="KW-0964">Secreted</keyword>
<organism evidence="5 6">
    <name type="scientific">Frankliniella occidentalis</name>
    <name type="common">Western flower thrips</name>
    <name type="synonym">Euthrips occidentalis</name>
    <dbReference type="NCBI Taxonomy" id="133901"/>
    <lineage>
        <taxon>Eukaryota</taxon>
        <taxon>Metazoa</taxon>
        <taxon>Ecdysozoa</taxon>
        <taxon>Arthropoda</taxon>
        <taxon>Hexapoda</taxon>
        <taxon>Insecta</taxon>
        <taxon>Pterygota</taxon>
        <taxon>Neoptera</taxon>
        <taxon>Paraneoptera</taxon>
        <taxon>Thysanoptera</taxon>
        <taxon>Terebrantia</taxon>
        <taxon>Thripoidea</taxon>
        <taxon>Thripidae</taxon>
        <taxon>Frankliniella</taxon>
    </lineage>
</organism>
<reference evidence="6" key="1">
    <citation type="submission" date="2025-08" db="UniProtKB">
        <authorList>
            <consortium name="RefSeq"/>
        </authorList>
    </citation>
    <scope>IDENTIFICATION</scope>
    <source>
        <tissue evidence="6">Whole organism</tissue>
    </source>
</reference>
<evidence type="ECO:0000256" key="2">
    <source>
        <dbReference type="ARBA" id="ARBA00022525"/>
    </source>
</evidence>
<dbReference type="KEGG" id="foc:127752335"/>
<dbReference type="InterPro" id="IPR004169">
    <property type="entry name" value="Spidertoxin"/>
</dbReference>
<gene>
    <name evidence="6" type="primary">LOC127752335</name>
</gene>
<dbReference type="GO" id="GO:0005576">
    <property type="term" value="C:extracellular region"/>
    <property type="evidence" value="ECO:0007669"/>
    <property type="project" value="UniProtKB-SubCell"/>
</dbReference>
<evidence type="ECO:0000313" key="6">
    <source>
        <dbReference type="RefSeq" id="XP_052133354.1"/>
    </source>
</evidence>
<dbReference type="AlphaFoldDB" id="A0A9C6XDB6"/>
<name>A0A9C6XDB6_FRAOC</name>